<name>A0AA36GBL8_9BILA</name>
<feature type="compositionally biased region" description="Acidic residues" evidence="1">
    <location>
        <begin position="146"/>
        <end position="158"/>
    </location>
</feature>
<feature type="compositionally biased region" description="Acidic residues" evidence="1">
    <location>
        <begin position="120"/>
        <end position="131"/>
    </location>
</feature>
<feature type="non-terminal residue" evidence="2">
    <location>
        <position position="1"/>
    </location>
</feature>
<feature type="region of interest" description="Disordered" evidence="1">
    <location>
        <begin position="75"/>
        <end position="176"/>
    </location>
</feature>
<sequence length="391" mass="43601">MKERKGKEPELNGTVTASKKVKIEPPIDLYNEADEYSDGSNDGQGCSKQPPGMKIESLPNGQSYRETRSIFDYLGVPAFPKKPNNLGGDDDISDLESEPEEEQRARMTVSPSKYEPAPSSEDDGEESDGSELPDTVLDLENGLSGDSDEDDDDDEEEERAAKDKQSTSNLNGLTAENMKTPVAIKKAMFRDPPVSDVRTIGENGDGETPSLIDSHLRKFANLTPALSRIKYEDPDDTGDYTYYLVQKPKEISLDDLNQLKLKADPEQLNVKKLKVKNEAGKFNAELSSYGPQQLIARRTAKRNTHGDVRWRIRGQIMGTILLKPREEPTNIGPLTGEEFDVDLPLTKIKRVATRDEFDELAERAVPFGVKKKKRNSLPGHAVKLKKIKMEH</sequence>
<organism evidence="2 3">
    <name type="scientific">Mesorhabditis spiculigera</name>
    <dbReference type="NCBI Taxonomy" id="96644"/>
    <lineage>
        <taxon>Eukaryota</taxon>
        <taxon>Metazoa</taxon>
        <taxon>Ecdysozoa</taxon>
        <taxon>Nematoda</taxon>
        <taxon>Chromadorea</taxon>
        <taxon>Rhabditida</taxon>
        <taxon>Rhabditina</taxon>
        <taxon>Rhabditomorpha</taxon>
        <taxon>Rhabditoidea</taxon>
        <taxon>Rhabditidae</taxon>
        <taxon>Mesorhabditinae</taxon>
        <taxon>Mesorhabditis</taxon>
    </lineage>
</organism>
<dbReference type="EMBL" id="CATQJA010002708">
    <property type="protein sequence ID" value="CAJ0586326.1"/>
    <property type="molecule type" value="Genomic_DNA"/>
</dbReference>
<dbReference type="AlphaFoldDB" id="A0AA36GBL8"/>
<evidence type="ECO:0000256" key="1">
    <source>
        <dbReference type="SAM" id="MobiDB-lite"/>
    </source>
</evidence>
<accession>A0AA36GBL8</accession>
<keyword evidence="3" id="KW-1185">Reference proteome</keyword>
<comment type="caution">
    <text evidence="2">The sequence shown here is derived from an EMBL/GenBank/DDBJ whole genome shotgun (WGS) entry which is preliminary data.</text>
</comment>
<protein>
    <submittedName>
        <fullName evidence="2">Uncharacterized protein</fullName>
    </submittedName>
</protein>
<feature type="compositionally biased region" description="Acidic residues" evidence="1">
    <location>
        <begin position="88"/>
        <end position="101"/>
    </location>
</feature>
<dbReference type="Proteomes" id="UP001177023">
    <property type="component" value="Unassembled WGS sequence"/>
</dbReference>
<feature type="compositionally biased region" description="Basic and acidic residues" evidence="1">
    <location>
        <begin position="1"/>
        <end position="10"/>
    </location>
</feature>
<reference evidence="2" key="1">
    <citation type="submission" date="2023-06" db="EMBL/GenBank/DDBJ databases">
        <authorList>
            <person name="Delattre M."/>
        </authorList>
    </citation>
    <scope>NUCLEOTIDE SEQUENCE</scope>
    <source>
        <strain evidence="2">AF72</strain>
    </source>
</reference>
<evidence type="ECO:0000313" key="2">
    <source>
        <dbReference type="EMBL" id="CAJ0586326.1"/>
    </source>
</evidence>
<gene>
    <name evidence="2" type="ORF">MSPICULIGERA_LOCUS24333</name>
</gene>
<feature type="compositionally biased region" description="Polar residues" evidence="1">
    <location>
        <begin position="38"/>
        <end position="47"/>
    </location>
</feature>
<feature type="region of interest" description="Disordered" evidence="1">
    <location>
        <begin position="1"/>
        <end position="63"/>
    </location>
</feature>
<proteinExistence type="predicted"/>
<evidence type="ECO:0000313" key="3">
    <source>
        <dbReference type="Proteomes" id="UP001177023"/>
    </source>
</evidence>